<proteinExistence type="predicted"/>
<reference evidence="1" key="2">
    <citation type="submission" date="2025-08" db="UniProtKB">
        <authorList>
            <consortium name="Ensembl"/>
        </authorList>
    </citation>
    <scope>IDENTIFICATION</scope>
</reference>
<accession>A0AAY5K4G7</accession>
<organism evidence="1 2">
    <name type="scientific">Esox lucius</name>
    <name type="common">Northern pike</name>
    <dbReference type="NCBI Taxonomy" id="8010"/>
    <lineage>
        <taxon>Eukaryota</taxon>
        <taxon>Metazoa</taxon>
        <taxon>Chordata</taxon>
        <taxon>Craniata</taxon>
        <taxon>Vertebrata</taxon>
        <taxon>Euteleostomi</taxon>
        <taxon>Actinopterygii</taxon>
        <taxon>Neopterygii</taxon>
        <taxon>Teleostei</taxon>
        <taxon>Protacanthopterygii</taxon>
        <taxon>Esociformes</taxon>
        <taxon>Esocidae</taxon>
        <taxon>Esox</taxon>
    </lineage>
</organism>
<dbReference type="Proteomes" id="UP000265140">
    <property type="component" value="Chromosome 5"/>
</dbReference>
<sequence>ECANRLFLAQIKALHVAVLGATEQHVDFCGVEAHLIDGALVLGEQLFLLVPRRLAKVPGDHCPVGGGRGQEVLLHLVPHDVSAAEVERGLATHAQVELLHKLLLLQGVDLEDVAAGHHHLSGIAAHADGIGGRVQVAKHCAPADGAAAQGRGDPRHLL</sequence>
<name>A0AAY5K4G7_ESOLU</name>
<reference evidence="1" key="3">
    <citation type="submission" date="2025-09" db="UniProtKB">
        <authorList>
            <consortium name="Ensembl"/>
        </authorList>
    </citation>
    <scope>IDENTIFICATION</scope>
</reference>
<protein>
    <submittedName>
        <fullName evidence="1">Uncharacterized protein</fullName>
    </submittedName>
</protein>
<evidence type="ECO:0000313" key="1">
    <source>
        <dbReference type="Ensembl" id="ENSELUP00000083080.1"/>
    </source>
</evidence>
<dbReference type="GeneTree" id="ENSGT00490000044657"/>
<dbReference type="AlphaFoldDB" id="A0AAY5K4G7"/>
<keyword evidence="2" id="KW-1185">Reference proteome</keyword>
<evidence type="ECO:0000313" key="2">
    <source>
        <dbReference type="Proteomes" id="UP000265140"/>
    </source>
</evidence>
<gene>
    <name evidence="1" type="primary">MCEE</name>
</gene>
<dbReference type="Ensembl" id="ENSELUT00000099789.1">
    <property type="protein sequence ID" value="ENSELUP00000083080.1"/>
    <property type="gene ID" value="ENSELUG00000044802.1"/>
</dbReference>
<reference evidence="1 2" key="1">
    <citation type="submission" date="2020-02" db="EMBL/GenBank/DDBJ databases">
        <title>Esox lucius (northern pike) genome, fEsoLuc1, primary haplotype.</title>
        <authorList>
            <person name="Myers G."/>
            <person name="Karagic N."/>
            <person name="Meyer A."/>
            <person name="Pippel M."/>
            <person name="Reichard M."/>
            <person name="Winkler S."/>
            <person name="Tracey A."/>
            <person name="Sims Y."/>
            <person name="Howe K."/>
            <person name="Rhie A."/>
            <person name="Formenti G."/>
            <person name="Durbin R."/>
            <person name="Fedrigo O."/>
            <person name="Jarvis E.D."/>
        </authorList>
    </citation>
    <scope>NUCLEOTIDE SEQUENCE [LARGE SCALE GENOMIC DNA]</scope>
</reference>